<evidence type="ECO:0000313" key="4">
    <source>
        <dbReference type="EnsemblPlants" id="AES81860"/>
    </source>
</evidence>
<sequence length="209" mass="23118">MIFSNIDWAGDLRWNVGNGVSISYLVLLIAGFVSICLMLRSATTPLRSAIIQLNHVLNWDMIEVVPNPLVDIKESYVIETMDHEGASFQTVEPKAALASPIEKIVEIKDDSNVERDDDDVDSWEIEKSSKSILTNAPSSTSEVPLSFTSISGKSDDGGDGFGSLSKIEGLRRAARRQLAATLYDFEDINMLTYFRHGFIYTNVYGTNST</sequence>
<dbReference type="EMBL" id="CM001223">
    <property type="protein sequence ID" value="AES81860.2"/>
    <property type="molecule type" value="Genomic_DNA"/>
</dbReference>
<reference evidence="2" key="2">
    <citation type="submission" date="2007-03" db="EMBL/GenBank/DDBJ databases">
        <authorList>
            <consortium name="The International Medicago Genome Annotation Group"/>
        </authorList>
    </citation>
    <scope>NUCLEOTIDE SEQUENCE</scope>
</reference>
<dbReference type="Proteomes" id="UP000002051">
    <property type="component" value="Unassembled WGS sequence"/>
</dbReference>
<keyword evidence="5" id="KW-1185">Reference proteome</keyword>
<evidence type="ECO:0000256" key="1">
    <source>
        <dbReference type="SAM" id="Phobius"/>
    </source>
</evidence>
<dbReference type="HOGENOM" id="CLU_1410742_0_0_1"/>
<evidence type="ECO:0000313" key="3">
    <source>
        <dbReference type="EMBL" id="AES81860.2"/>
    </source>
</evidence>
<accession>Q2HV62</accession>
<evidence type="ECO:0000313" key="5">
    <source>
        <dbReference type="Proteomes" id="UP000002051"/>
    </source>
</evidence>
<reference evidence="3 5" key="4">
    <citation type="journal article" date="2014" name="BMC Genomics">
        <title>An improved genome release (version Mt4.0) for the model legume Medicago truncatula.</title>
        <authorList>
            <person name="Tang H."/>
            <person name="Krishnakumar V."/>
            <person name="Bidwell S."/>
            <person name="Rosen B."/>
            <person name="Chan A."/>
            <person name="Zhou S."/>
            <person name="Gentzbittel L."/>
            <person name="Childs K.L."/>
            <person name="Yandell M."/>
            <person name="Gundlach H."/>
            <person name="Mayer K.F."/>
            <person name="Schwartz D.C."/>
            <person name="Town C.D."/>
        </authorList>
    </citation>
    <scope>GENOME REANNOTATION</scope>
    <source>
        <strain evidence="4 5">cv. Jemalong A17</strain>
    </source>
</reference>
<dbReference type="EnsemblPlants" id="AES81860">
    <property type="protein sequence ID" value="AES81860"/>
    <property type="gene ID" value="MTR_7g101360"/>
</dbReference>
<dbReference type="PaxDb" id="3880-AES81860"/>
<dbReference type="AlphaFoldDB" id="Q2HV62"/>
<reference evidence="3 5" key="3">
    <citation type="journal article" date="2011" name="Nature">
        <title>The Medicago genome provides insight into the evolution of rhizobial symbioses.</title>
        <authorList>
            <person name="Young N.D."/>
            <person name="Debelle F."/>
            <person name="Oldroyd G.E."/>
            <person name="Geurts R."/>
            <person name="Cannon S.B."/>
            <person name="Udvardi M.K."/>
            <person name="Benedito V.A."/>
            <person name="Mayer K.F."/>
            <person name="Gouzy J."/>
            <person name="Schoof H."/>
            <person name="Van de Peer Y."/>
            <person name="Proost S."/>
            <person name="Cook D.R."/>
            <person name="Meyers B.C."/>
            <person name="Spannagl M."/>
            <person name="Cheung F."/>
            <person name="De Mita S."/>
            <person name="Krishnakumar V."/>
            <person name="Gundlach H."/>
            <person name="Zhou S."/>
            <person name="Mudge J."/>
            <person name="Bharti A.K."/>
            <person name="Murray J.D."/>
            <person name="Naoumkina M.A."/>
            <person name="Rosen B."/>
            <person name="Silverstein K.A."/>
            <person name="Tang H."/>
            <person name="Rombauts S."/>
            <person name="Zhao P.X."/>
            <person name="Zhou P."/>
            <person name="Barbe V."/>
            <person name="Bardou P."/>
            <person name="Bechner M."/>
            <person name="Bellec A."/>
            <person name="Berger A."/>
            <person name="Berges H."/>
            <person name="Bidwell S."/>
            <person name="Bisseling T."/>
            <person name="Choisne N."/>
            <person name="Couloux A."/>
            <person name="Denny R."/>
            <person name="Deshpande S."/>
            <person name="Dai X."/>
            <person name="Doyle J.J."/>
            <person name="Dudez A.M."/>
            <person name="Farmer A.D."/>
            <person name="Fouteau S."/>
            <person name="Franken C."/>
            <person name="Gibelin C."/>
            <person name="Gish J."/>
            <person name="Goldstein S."/>
            <person name="Gonzalez A.J."/>
            <person name="Green P.J."/>
            <person name="Hallab A."/>
            <person name="Hartog M."/>
            <person name="Hua A."/>
            <person name="Humphray S.J."/>
            <person name="Jeong D.H."/>
            <person name="Jing Y."/>
            <person name="Jocker A."/>
            <person name="Kenton S.M."/>
            <person name="Kim D.J."/>
            <person name="Klee K."/>
            <person name="Lai H."/>
            <person name="Lang C."/>
            <person name="Lin S."/>
            <person name="Macmil S.L."/>
            <person name="Magdelenat G."/>
            <person name="Matthews L."/>
            <person name="McCorrison J."/>
            <person name="Monaghan E.L."/>
            <person name="Mun J.H."/>
            <person name="Najar F.Z."/>
            <person name="Nicholson C."/>
            <person name="Noirot C."/>
            <person name="O'Bleness M."/>
            <person name="Paule C.R."/>
            <person name="Poulain J."/>
            <person name="Prion F."/>
            <person name="Qin B."/>
            <person name="Qu C."/>
            <person name="Retzel E.F."/>
            <person name="Riddle C."/>
            <person name="Sallet E."/>
            <person name="Samain S."/>
            <person name="Samson N."/>
            <person name="Sanders I."/>
            <person name="Saurat O."/>
            <person name="Scarpelli C."/>
            <person name="Schiex T."/>
            <person name="Segurens B."/>
            <person name="Severin A.J."/>
            <person name="Sherrier D.J."/>
            <person name="Shi R."/>
            <person name="Sims S."/>
            <person name="Singer S.R."/>
            <person name="Sinharoy S."/>
            <person name="Sterck L."/>
            <person name="Viollet A."/>
            <person name="Wang B.B."/>
            <person name="Wang K."/>
            <person name="Wang M."/>
            <person name="Wang X."/>
            <person name="Warfsmann J."/>
            <person name="Weissenbach J."/>
            <person name="White D.D."/>
            <person name="White J.D."/>
            <person name="Wiley G.B."/>
            <person name="Wincker P."/>
            <person name="Xing Y."/>
            <person name="Yang L."/>
            <person name="Yao Z."/>
            <person name="Ying F."/>
            <person name="Zhai J."/>
            <person name="Zhou L."/>
            <person name="Zuber A."/>
            <person name="Denarie J."/>
            <person name="Dixon R.A."/>
            <person name="May G.D."/>
            <person name="Schwartz D.C."/>
            <person name="Rogers J."/>
            <person name="Quetier F."/>
            <person name="Town C.D."/>
            <person name="Roe B.A."/>
        </authorList>
    </citation>
    <scope>NUCLEOTIDE SEQUENCE [LARGE SCALE GENOMIC DNA]</scope>
    <source>
        <strain evidence="3">A17</strain>
        <strain evidence="4 5">cv. Jemalong A17</strain>
    </source>
</reference>
<name>Q2HV62_MEDTR</name>
<feature type="transmembrane region" description="Helical" evidence="1">
    <location>
        <begin position="20"/>
        <end position="39"/>
    </location>
</feature>
<keyword evidence="1" id="KW-0472">Membrane</keyword>
<keyword evidence="1" id="KW-1133">Transmembrane helix</keyword>
<proteinExistence type="predicted"/>
<reference evidence="4" key="5">
    <citation type="submission" date="2015-04" db="UniProtKB">
        <authorList>
            <consortium name="EnsemblPlants"/>
        </authorList>
    </citation>
    <scope>IDENTIFICATION</scope>
    <source>
        <strain evidence="4">cv. Jemalong A17</strain>
    </source>
</reference>
<dbReference type="STRING" id="3880.Q2HV62"/>
<evidence type="ECO:0000313" key="2">
    <source>
        <dbReference type="EMBL" id="ABD32789.1"/>
    </source>
</evidence>
<keyword evidence="1 3" id="KW-0812">Transmembrane</keyword>
<accession>A0A0C3WE08</accession>
<dbReference type="EMBL" id="AC148995">
    <property type="protein sequence ID" value="ABD32789.1"/>
    <property type="molecule type" value="Genomic_DNA"/>
</dbReference>
<accession>G7L2U6</accession>
<organism evidence="2">
    <name type="scientific">Medicago truncatula</name>
    <name type="common">Barrel medic</name>
    <name type="synonym">Medicago tribuloides</name>
    <dbReference type="NCBI Taxonomy" id="3880"/>
    <lineage>
        <taxon>Eukaryota</taxon>
        <taxon>Viridiplantae</taxon>
        <taxon>Streptophyta</taxon>
        <taxon>Embryophyta</taxon>
        <taxon>Tracheophyta</taxon>
        <taxon>Spermatophyta</taxon>
        <taxon>Magnoliopsida</taxon>
        <taxon>eudicotyledons</taxon>
        <taxon>Gunneridae</taxon>
        <taxon>Pentapetalae</taxon>
        <taxon>rosids</taxon>
        <taxon>fabids</taxon>
        <taxon>Fabales</taxon>
        <taxon>Fabaceae</taxon>
        <taxon>Papilionoideae</taxon>
        <taxon>50 kb inversion clade</taxon>
        <taxon>NPAAA clade</taxon>
        <taxon>Hologalegina</taxon>
        <taxon>IRL clade</taxon>
        <taxon>Trifolieae</taxon>
        <taxon>Medicago</taxon>
    </lineage>
</organism>
<reference evidence="2" key="1">
    <citation type="submission" date="2004-12" db="EMBL/GenBank/DDBJ databases">
        <authorList>
            <person name="Town C.D."/>
        </authorList>
    </citation>
    <scope>NUCLEOTIDE SEQUENCE</scope>
</reference>
<gene>
    <name evidence="3" type="ordered locus">MTR_7g101360</name>
    <name evidence="2" type="ORF">MtrDRAFT_AC148995g3v2</name>
</gene>
<protein>
    <submittedName>
        <fullName evidence="2">EIN2, related</fullName>
    </submittedName>
    <submittedName>
        <fullName evidence="3">Transmembrane protein, putative</fullName>
    </submittedName>
</protein>